<proteinExistence type="predicted"/>
<reference evidence="1 2" key="1">
    <citation type="submission" date="2024-09" db="EMBL/GenBank/DDBJ databases">
        <authorList>
            <person name="Lee S.D."/>
        </authorList>
    </citation>
    <scope>NUCLEOTIDE SEQUENCE [LARGE SCALE GENOMIC DNA]</scope>
    <source>
        <strain evidence="1 2">N1-3</strain>
    </source>
</reference>
<sequence>MRFANASAAKGWDELCAQVPGNTYNAWVLMRSDPLPRQGRTGRHHPLMGTLASGVHRGIVLPRWQIEVTGGGRVWYLVDEGRMTVWVDWAGTGHPRATD</sequence>
<organism evidence="1 2">
    <name type="scientific">Streptacidiphilus alkalitolerans</name>
    <dbReference type="NCBI Taxonomy" id="3342712"/>
    <lineage>
        <taxon>Bacteria</taxon>
        <taxon>Bacillati</taxon>
        <taxon>Actinomycetota</taxon>
        <taxon>Actinomycetes</taxon>
        <taxon>Kitasatosporales</taxon>
        <taxon>Streptomycetaceae</taxon>
        <taxon>Streptacidiphilus</taxon>
    </lineage>
</organism>
<accession>A0ABV6X9J6</accession>
<evidence type="ECO:0000313" key="1">
    <source>
        <dbReference type="EMBL" id="MFC1434921.1"/>
    </source>
</evidence>
<comment type="caution">
    <text evidence="1">The sequence shown here is derived from an EMBL/GenBank/DDBJ whole genome shotgun (WGS) entry which is preliminary data.</text>
</comment>
<evidence type="ECO:0000313" key="2">
    <source>
        <dbReference type="Proteomes" id="UP001592530"/>
    </source>
</evidence>
<dbReference type="Proteomes" id="UP001592530">
    <property type="component" value="Unassembled WGS sequence"/>
</dbReference>
<gene>
    <name evidence="1" type="ORF">ACEZDB_30195</name>
</gene>
<dbReference type="EMBL" id="JBHEZY010000015">
    <property type="protein sequence ID" value="MFC1434921.1"/>
    <property type="molecule type" value="Genomic_DNA"/>
</dbReference>
<name>A0ABV6X9J6_9ACTN</name>
<dbReference type="RefSeq" id="WP_380557548.1">
    <property type="nucleotide sequence ID" value="NZ_JBHEZY010000015.1"/>
</dbReference>
<protein>
    <submittedName>
        <fullName evidence="1">Uncharacterized protein</fullName>
    </submittedName>
</protein>